<comment type="caution">
    <text evidence="4">The sequence shown here is derived from an EMBL/GenBank/DDBJ whole genome shotgun (WGS) entry which is preliminary data.</text>
</comment>
<dbReference type="GO" id="GO:0016075">
    <property type="term" value="P:rRNA catabolic process"/>
    <property type="evidence" value="ECO:0007669"/>
    <property type="project" value="TreeGrafter"/>
</dbReference>
<dbReference type="GO" id="GO:0003723">
    <property type="term" value="F:RNA binding"/>
    <property type="evidence" value="ECO:0007669"/>
    <property type="project" value="TreeGrafter"/>
</dbReference>
<evidence type="ECO:0000259" key="3">
    <source>
        <dbReference type="Pfam" id="PF03725"/>
    </source>
</evidence>
<accession>A0A9P6E0D4</accession>
<dbReference type="OrthoDB" id="437922at2759"/>
<evidence type="ECO:0000259" key="2">
    <source>
        <dbReference type="Pfam" id="PF01138"/>
    </source>
</evidence>
<dbReference type="SUPFAM" id="SSF54211">
    <property type="entry name" value="Ribosomal protein S5 domain 2-like"/>
    <property type="match status" value="1"/>
</dbReference>
<dbReference type="PANTHER" id="PTHR11953">
    <property type="entry name" value="EXOSOME COMPLEX COMPONENT"/>
    <property type="match status" value="1"/>
</dbReference>
<dbReference type="InterPro" id="IPR036345">
    <property type="entry name" value="ExoRNase_PH_dom2_sf"/>
</dbReference>
<organism evidence="4 5">
    <name type="scientific">Hydnum rufescens UP504</name>
    <dbReference type="NCBI Taxonomy" id="1448309"/>
    <lineage>
        <taxon>Eukaryota</taxon>
        <taxon>Fungi</taxon>
        <taxon>Dikarya</taxon>
        <taxon>Basidiomycota</taxon>
        <taxon>Agaricomycotina</taxon>
        <taxon>Agaricomycetes</taxon>
        <taxon>Cantharellales</taxon>
        <taxon>Hydnaceae</taxon>
        <taxon>Hydnum</taxon>
    </lineage>
</organism>
<dbReference type="Pfam" id="PF01138">
    <property type="entry name" value="RNase_PH"/>
    <property type="match status" value="1"/>
</dbReference>
<feature type="domain" description="Exoribonuclease phosphorolytic" evidence="3">
    <location>
        <begin position="114"/>
        <end position="174"/>
    </location>
</feature>
<dbReference type="Pfam" id="PF03725">
    <property type="entry name" value="RNase_PH_C"/>
    <property type="match status" value="1"/>
</dbReference>
<dbReference type="GO" id="GO:0000177">
    <property type="term" value="C:cytoplasmic exosome (RNase complex)"/>
    <property type="evidence" value="ECO:0007669"/>
    <property type="project" value="TreeGrafter"/>
</dbReference>
<keyword evidence="5" id="KW-1185">Reference proteome</keyword>
<dbReference type="GO" id="GO:0071051">
    <property type="term" value="P:poly(A)-dependent snoRNA 3'-end processing"/>
    <property type="evidence" value="ECO:0007669"/>
    <property type="project" value="TreeGrafter"/>
</dbReference>
<dbReference type="GO" id="GO:0034475">
    <property type="term" value="P:U4 snRNA 3'-end processing"/>
    <property type="evidence" value="ECO:0007669"/>
    <property type="project" value="TreeGrafter"/>
</dbReference>
<comment type="similarity">
    <text evidence="1">Belongs to the RNase PH family.</text>
</comment>
<protein>
    <recommendedName>
        <fullName evidence="6">Exosome complex component RRP41</fullName>
    </recommendedName>
</protein>
<dbReference type="Gene3D" id="3.30.230.70">
    <property type="entry name" value="GHMP Kinase, N-terminal domain"/>
    <property type="match status" value="1"/>
</dbReference>
<feature type="domain" description="Exoribonuclease phosphorolytic" evidence="2">
    <location>
        <begin position="2"/>
        <end position="111"/>
    </location>
</feature>
<proteinExistence type="inferred from homology"/>
<dbReference type="InterPro" id="IPR015847">
    <property type="entry name" value="ExoRNase_PH_dom2"/>
</dbReference>
<dbReference type="InterPro" id="IPR001247">
    <property type="entry name" value="ExoRNase_PH_dom1"/>
</dbReference>
<name>A0A9P6E0D4_9AGAM</name>
<dbReference type="InterPro" id="IPR020568">
    <property type="entry name" value="Ribosomal_Su5_D2-typ_SF"/>
</dbReference>
<evidence type="ECO:0000313" key="4">
    <source>
        <dbReference type="EMBL" id="KAF9516910.1"/>
    </source>
</evidence>
<evidence type="ECO:0000256" key="1">
    <source>
        <dbReference type="ARBA" id="ARBA00006678"/>
    </source>
</evidence>
<dbReference type="InterPro" id="IPR050080">
    <property type="entry name" value="RNase_PH"/>
</dbReference>
<gene>
    <name evidence="4" type="ORF">BS47DRAFT_1483583</name>
</gene>
<reference evidence="4" key="1">
    <citation type="journal article" date="2020" name="Nat. Commun.">
        <title>Large-scale genome sequencing of mycorrhizal fungi provides insights into the early evolution of symbiotic traits.</title>
        <authorList>
            <person name="Miyauchi S."/>
            <person name="Kiss E."/>
            <person name="Kuo A."/>
            <person name="Drula E."/>
            <person name="Kohler A."/>
            <person name="Sanchez-Garcia M."/>
            <person name="Morin E."/>
            <person name="Andreopoulos B."/>
            <person name="Barry K.W."/>
            <person name="Bonito G."/>
            <person name="Buee M."/>
            <person name="Carver A."/>
            <person name="Chen C."/>
            <person name="Cichocki N."/>
            <person name="Clum A."/>
            <person name="Culley D."/>
            <person name="Crous P.W."/>
            <person name="Fauchery L."/>
            <person name="Girlanda M."/>
            <person name="Hayes R.D."/>
            <person name="Keri Z."/>
            <person name="LaButti K."/>
            <person name="Lipzen A."/>
            <person name="Lombard V."/>
            <person name="Magnuson J."/>
            <person name="Maillard F."/>
            <person name="Murat C."/>
            <person name="Nolan M."/>
            <person name="Ohm R.A."/>
            <person name="Pangilinan J."/>
            <person name="Pereira M.F."/>
            <person name="Perotto S."/>
            <person name="Peter M."/>
            <person name="Pfister S."/>
            <person name="Riley R."/>
            <person name="Sitrit Y."/>
            <person name="Stielow J.B."/>
            <person name="Szollosi G."/>
            <person name="Zifcakova L."/>
            <person name="Stursova M."/>
            <person name="Spatafora J.W."/>
            <person name="Tedersoo L."/>
            <person name="Vaario L.M."/>
            <person name="Yamada A."/>
            <person name="Yan M."/>
            <person name="Wang P."/>
            <person name="Xu J."/>
            <person name="Bruns T."/>
            <person name="Baldrian P."/>
            <person name="Vilgalys R."/>
            <person name="Dunand C."/>
            <person name="Henrissat B."/>
            <person name="Grigoriev I.V."/>
            <person name="Hibbett D."/>
            <person name="Nagy L.G."/>
            <person name="Martin F.M."/>
        </authorList>
    </citation>
    <scope>NUCLEOTIDE SEQUENCE</scope>
    <source>
        <strain evidence="4">UP504</strain>
    </source>
</reference>
<dbReference type="EMBL" id="MU128935">
    <property type="protein sequence ID" value="KAF9516910.1"/>
    <property type="molecule type" value="Genomic_DNA"/>
</dbReference>
<evidence type="ECO:0008006" key="6">
    <source>
        <dbReference type="Google" id="ProtNLM"/>
    </source>
</evidence>
<dbReference type="GO" id="GO:0071028">
    <property type="term" value="P:nuclear mRNA surveillance"/>
    <property type="evidence" value="ECO:0007669"/>
    <property type="project" value="TreeGrafter"/>
</dbReference>
<evidence type="ECO:0000313" key="5">
    <source>
        <dbReference type="Proteomes" id="UP000886523"/>
    </source>
</evidence>
<dbReference type="Proteomes" id="UP000886523">
    <property type="component" value="Unassembled WGS sequence"/>
</dbReference>
<dbReference type="GO" id="GO:0005730">
    <property type="term" value="C:nucleolus"/>
    <property type="evidence" value="ECO:0007669"/>
    <property type="project" value="TreeGrafter"/>
</dbReference>
<dbReference type="SUPFAM" id="SSF55666">
    <property type="entry name" value="Ribonuclease PH domain 2-like"/>
    <property type="match status" value="1"/>
</dbReference>
<dbReference type="GO" id="GO:0000176">
    <property type="term" value="C:nuclear exosome (RNase complex)"/>
    <property type="evidence" value="ECO:0007669"/>
    <property type="project" value="TreeGrafter"/>
</dbReference>
<dbReference type="AlphaFoldDB" id="A0A9P6E0D4"/>
<dbReference type="InterPro" id="IPR027408">
    <property type="entry name" value="PNPase/RNase_PH_dom_sf"/>
</dbReference>
<dbReference type="PANTHER" id="PTHR11953:SF0">
    <property type="entry name" value="EXOSOME COMPLEX COMPONENT RRP41"/>
    <property type="match status" value="1"/>
</dbReference>
<sequence>MADGSASVMHGLTSVMVTVFGPREARSRATTQHDRATLSVNDGRACIQRGYVGRILEFAANIKSTFEPVLQLYLYPRSQIDINVQILQSDGSLLQAAINATTLALIDAGIPLNDFVCGITCALHDATPLLDLTSLEESDLPHVTVAVLPKSGKITLASLETQLAVERFDEMLRLTGDAAKVIHIEMVGVVKARTDRIVRAMDSAQASGGARGIPDVDAEMGE</sequence>